<dbReference type="PRINTS" id="PR01469">
    <property type="entry name" value="CARBMTKINASE"/>
</dbReference>
<accession>A0ABU2BSM3</accession>
<dbReference type="CDD" id="cd04235">
    <property type="entry name" value="AAK_CK"/>
    <property type="match status" value="1"/>
</dbReference>
<reference evidence="6 7" key="1">
    <citation type="submission" date="2023-07" db="EMBL/GenBank/DDBJ databases">
        <title>Sequencing the genomes of 1000 actinobacteria strains.</title>
        <authorList>
            <person name="Klenk H.-P."/>
        </authorList>
    </citation>
    <scope>NUCLEOTIDE SEQUENCE [LARGE SCALE GENOMIC DNA]</scope>
    <source>
        <strain evidence="6 7">DSM 19426</strain>
    </source>
</reference>
<comment type="caution">
    <text evidence="6">The sequence shown here is derived from an EMBL/GenBank/DDBJ whole genome shotgun (WGS) entry which is preliminary data.</text>
</comment>
<dbReference type="EMBL" id="JAVDYG010000001">
    <property type="protein sequence ID" value="MDR7361643.1"/>
    <property type="molecule type" value="Genomic_DNA"/>
</dbReference>
<evidence type="ECO:0000256" key="4">
    <source>
        <dbReference type="PIRNR" id="PIRNR000723"/>
    </source>
</evidence>
<keyword evidence="3 4" id="KW-0418">Kinase</keyword>
<proteinExistence type="inferred from homology"/>
<dbReference type="Proteomes" id="UP001183648">
    <property type="component" value="Unassembled WGS sequence"/>
</dbReference>
<name>A0ABU2BSM3_9ACTN</name>
<dbReference type="GO" id="GO:0008804">
    <property type="term" value="F:carbamate kinase activity"/>
    <property type="evidence" value="ECO:0007669"/>
    <property type="project" value="UniProtKB-EC"/>
</dbReference>
<organism evidence="6 7">
    <name type="scientific">Nocardioides marmoribigeumensis</name>
    <dbReference type="NCBI Taxonomy" id="433649"/>
    <lineage>
        <taxon>Bacteria</taxon>
        <taxon>Bacillati</taxon>
        <taxon>Actinomycetota</taxon>
        <taxon>Actinomycetes</taxon>
        <taxon>Propionibacteriales</taxon>
        <taxon>Nocardioidaceae</taxon>
        <taxon>Nocardioides</taxon>
    </lineage>
</organism>
<comment type="similarity">
    <text evidence="1 4">Belongs to the carbamate kinase family.</text>
</comment>
<dbReference type="InterPro" id="IPR003964">
    <property type="entry name" value="Carb_kinase"/>
</dbReference>
<dbReference type="NCBIfam" id="NF009007">
    <property type="entry name" value="PRK12352.1"/>
    <property type="match status" value="1"/>
</dbReference>
<dbReference type="PANTHER" id="PTHR30409">
    <property type="entry name" value="CARBAMATE KINASE"/>
    <property type="match status" value="1"/>
</dbReference>
<feature type="domain" description="Aspartate/glutamate/uridylate kinase" evidence="5">
    <location>
        <begin position="1"/>
        <end position="291"/>
    </location>
</feature>
<gene>
    <name evidence="6" type="ORF">J2S63_001196</name>
</gene>
<sequence>MRLVIALGGNALVGDDGGDSPDDQRAAVGRAVGPLADVVTAGHEVLLTHGNGPQVGDLLRRNELAAADVPPDPLDWCDAQTQATIGTLLMDALDAELARRGHPGRTATLVSRTLVDAGDPGFAHPTKPIGRHLTEDEKSVLEEHGQVFTEVPRKGWRRVVASPEPVDTLDAAAADALLAAGFVVVCSGGGGVPTVRRPDGSLEGVEAVIDKDLTAALVAEHIEADLLVIATDVEAVMTGFDTDDPRPVGSVSVAELREIAAREDLPAGSMRPKVQAVTRFAERTGGTGVITSLCHIADAVTGTAGTRVSR</sequence>
<protein>
    <recommendedName>
        <fullName evidence="4">Carbamate kinase</fullName>
    </recommendedName>
</protein>
<evidence type="ECO:0000259" key="5">
    <source>
        <dbReference type="Pfam" id="PF00696"/>
    </source>
</evidence>
<evidence type="ECO:0000256" key="2">
    <source>
        <dbReference type="ARBA" id="ARBA00022679"/>
    </source>
</evidence>
<dbReference type="InterPro" id="IPR001048">
    <property type="entry name" value="Asp/Glu/Uridylate_kinase"/>
</dbReference>
<evidence type="ECO:0000313" key="7">
    <source>
        <dbReference type="Proteomes" id="UP001183648"/>
    </source>
</evidence>
<dbReference type="InterPro" id="IPR036393">
    <property type="entry name" value="AceGlu_kinase-like_sf"/>
</dbReference>
<dbReference type="Pfam" id="PF00696">
    <property type="entry name" value="AA_kinase"/>
    <property type="match status" value="1"/>
</dbReference>
<evidence type="ECO:0000256" key="3">
    <source>
        <dbReference type="ARBA" id="ARBA00022777"/>
    </source>
</evidence>
<dbReference type="Gene3D" id="3.40.1160.10">
    <property type="entry name" value="Acetylglutamate kinase-like"/>
    <property type="match status" value="1"/>
</dbReference>
<evidence type="ECO:0000256" key="1">
    <source>
        <dbReference type="ARBA" id="ARBA00011066"/>
    </source>
</evidence>
<dbReference type="PANTHER" id="PTHR30409:SF1">
    <property type="entry name" value="CARBAMATE KINASE-RELATED"/>
    <property type="match status" value="1"/>
</dbReference>
<dbReference type="SUPFAM" id="SSF53633">
    <property type="entry name" value="Carbamate kinase-like"/>
    <property type="match status" value="1"/>
</dbReference>
<dbReference type="PIRSF" id="PIRSF000723">
    <property type="entry name" value="Carbamate_kin"/>
    <property type="match status" value="1"/>
</dbReference>
<keyword evidence="2 4" id="KW-0808">Transferase</keyword>
<evidence type="ECO:0000313" key="6">
    <source>
        <dbReference type="EMBL" id="MDR7361643.1"/>
    </source>
</evidence>
<dbReference type="RefSeq" id="WP_310299895.1">
    <property type="nucleotide sequence ID" value="NZ_BAAAPS010000001.1"/>
</dbReference>
<keyword evidence="7" id="KW-1185">Reference proteome</keyword>